<dbReference type="EMBL" id="MT143974">
    <property type="protein sequence ID" value="QJA44209.1"/>
    <property type="molecule type" value="Genomic_DNA"/>
</dbReference>
<protein>
    <submittedName>
        <fullName evidence="2">Uncharacterized protein</fullName>
    </submittedName>
</protein>
<accession>A0A6H1Z9S3</accession>
<dbReference type="EMBL" id="MT145189">
    <property type="protein sequence ID" value="QJI04715.1"/>
    <property type="molecule type" value="Genomic_DNA"/>
</dbReference>
<gene>
    <name evidence="5" type="ORF">MM415A00110_0036</name>
    <name evidence="3" type="ORF">MM415B00359_0039</name>
    <name evidence="2" type="ORF">TM448A00090_0041</name>
    <name evidence="4" type="ORF">TM448B00221_0063</name>
</gene>
<evidence type="ECO:0000313" key="3">
    <source>
        <dbReference type="EMBL" id="QJA66228.1"/>
    </source>
</evidence>
<evidence type="ECO:0000256" key="1">
    <source>
        <dbReference type="SAM" id="MobiDB-lite"/>
    </source>
</evidence>
<proteinExistence type="predicted"/>
<dbReference type="EMBL" id="MT144601">
    <property type="protein sequence ID" value="QJH94509.1"/>
    <property type="molecule type" value="Genomic_DNA"/>
</dbReference>
<sequence>MTKLKDCGIKDIEYIHDCILRFNELLKENASVVLKISAKSGKITGSGFEINNPNQSESNHKK</sequence>
<feature type="compositionally biased region" description="Polar residues" evidence="1">
    <location>
        <begin position="49"/>
        <end position="62"/>
    </location>
</feature>
<dbReference type="EMBL" id="MT141551">
    <property type="protein sequence ID" value="QJA66228.1"/>
    <property type="molecule type" value="Genomic_DNA"/>
</dbReference>
<organism evidence="2">
    <name type="scientific">viral metagenome</name>
    <dbReference type="NCBI Taxonomy" id="1070528"/>
    <lineage>
        <taxon>unclassified sequences</taxon>
        <taxon>metagenomes</taxon>
        <taxon>organismal metagenomes</taxon>
    </lineage>
</organism>
<dbReference type="AlphaFoldDB" id="A0A6H1Z9S3"/>
<name>A0A6H1Z9S3_9ZZZZ</name>
<reference evidence="2" key="1">
    <citation type="submission" date="2020-03" db="EMBL/GenBank/DDBJ databases">
        <title>The deep terrestrial virosphere.</title>
        <authorList>
            <person name="Holmfeldt K."/>
            <person name="Nilsson E."/>
            <person name="Simone D."/>
            <person name="Lopez-Fernandez M."/>
            <person name="Wu X."/>
            <person name="de Brujin I."/>
            <person name="Lundin D."/>
            <person name="Andersson A."/>
            <person name="Bertilsson S."/>
            <person name="Dopson M."/>
        </authorList>
    </citation>
    <scope>NUCLEOTIDE SEQUENCE</scope>
    <source>
        <strain evidence="5">MM415A00110</strain>
        <strain evidence="3">MM415B00359</strain>
        <strain evidence="2">TM448A00090</strain>
        <strain evidence="4">TM448B00221</strain>
    </source>
</reference>
<evidence type="ECO:0000313" key="4">
    <source>
        <dbReference type="EMBL" id="QJH94509.1"/>
    </source>
</evidence>
<evidence type="ECO:0000313" key="5">
    <source>
        <dbReference type="EMBL" id="QJI04715.1"/>
    </source>
</evidence>
<evidence type="ECO:0000313" key="2">
    <source>
        <dbReference type="EMBL" id="QJA44209.1"/>
    </source>
</evidence>
<feature type="region of interest" description="Disordered" evidence="1">
    <location>
        <begin position="43"/>
        <end position="62"/>
    </location>
</feature>